<dbReference type="Proteomes" id="UP000004407">
    <property type="component" value="Unassembled WGS sequence"/>
</dbReference>
<dbReference type="GeneID" id="78337975"/>
<dbReference type="eggNOG" id="ENOG5032XC3">
    <property type="taxonomic scope" value="Bacteria"/>
</dbReference>
<evidence type="ECO:0008006" key="3">
    <source>
        <dbReference type="Google" id="ProtNLM"/>
    </source>
</evidence>
<dbReference type="HOGENOM" id="CLU_042006_0_0_10"/>
<accession>G6B0V7</accession>
<reference evidence="1 2" key="1">
    <citation type="submission" date="2011-08" db="EMBL/GenBank/DDBJ databases">
        <authorList>
            <person name="Weinstock G."/>
            <person name="Sodergren E."/>
            <person name="Clifton S."/>
            <person name="Fulton L."/>
            <person name="Fulton B."/>
            <person name="Courtney L."/>
            <person name="Fronick C."/>
            <person name="Harrison M."/>
            <person name="Strong C."/>
            <person name="Farmer C."/>
            <person name="Delahaunty K."/>
            <person name="Markovic C."/>
            <person name="Hall O."/>
            <person name="Minx P."/>
            <person name="Tomlinson C."/>
            <person name="Mitreva M."/>
            <person name="Hou S."/>
            <person name="Chen J."/>
            <person name="Wollam A."/>
            <person name="Pepin K.H."/>
            <person name="Johnson M."/>
            <person name="Bhonagiri V."/>
            <person name="Zhang X."/>
            <person name="Suruliraj S."/>
            <person name="Warren W."/>
            <person name="Chinwalla A."/>
            <person name="Mardis E.R."/>
            <person name="Wilson R.K."/>
        </authorList>
    </citation>
    <scope>NUCLEOTIDE SEQUENCE [LARGE SCALE GENOMIC DNA]</scope>
    <source>
        <strain evidence="1 2">DSM 18206</strain>
    </source>
</reference>
<dbReference type="PATRIC" id="fig|1002367.3.peg.2044"/>
<evidence type="ECO:0000313" key="2">
    <source>
        <dbReference type="Proteomes" id="UP000004407"/>
    </source>
</evidence>
<name>G6B0V7_9BACT</name>
<dbReference type="Pfam" id="PF12954">
    <property type="entry name" value="DUF3843"/>
    <property type="match status" value="2"/>
</dbReference>
<gene>
    <name evidence="1" type="ORF">HMPREF0673_02525</name>
</gene>
<dbReference type="EMBL" id="AFZZ01000216">
    <property type="protein sequence ID" value="EHJ37069.1"/>
    <property type="molecule type" value="Genomic_DNA"/>
</dbReference>
<organism evidence="1 2">
    <name type="scientific">Leyella stercorea DSM 18206</name>
    <dbReference type="NCBI Taxonomy" id="1002367"/>
    <lineage>
        <taxon>Bacteria</taxon>
        <taxon>Pseudomonadati</taxon>
        <taxon>Bacteroidota</taxon>
        <taxon>Bacteroidia</taxon>
        <taxon>Bacteroidales</taxon>
        <taxon>Prevotellaceae</taxon>
        <taxon>Leyella</taxon>
    </lineage>
</organism>
<dbReference type="AlphaFoldDB" id="G6B0V7"/>
<evidence type="ECO:0000313" key="1">
    <source>
        <dbReference type="EMBL" id="EHJ37069.1"/>
    </source>
</evidence>
<proteinExistence type="predicted"/>
<sequence length="490" mass="56526">MTKIRIPAMDIARRHPLFLKGTTDAAYARFASDLAELMEKLNIEEFKGDNLRELAIVLTMYYEDMISDLGIWNALTDSFQELYGRQLPFYDVDMQNYYRNEPNVEDIRFLIWLLMTRTEPSAVVSPDTPALEAAARTACSLMDKRFEDMPVNEELKEFFTKAEFAQNFYAQLDLMKWSYFACYASCNENAPMLIRQQAQRLSFSLNCPPPIAVNVAESIAMFENRLQPLAMRPQDWLARIVRNNGNAEAADKIASQRYLPFDFYLITDAVKGESMTFESLRGEKFTLSDHGLSHPQPECYDSKSAMAFFVEYGGEFYIGSQGSWSNNTEAFDAEKKTRKQNTTLCIDNRRKLIEENSGSPLFYFNNADMLRLFLTERVGLPKKTVSQLTLPQEEMDFTVFVRESDFNVVYFPNVARLICDPRNPLYDAEYAKANTFGNIFMLPGDMLRYLHEHDMLPEARINCFGGEEEGKKIVKDNFDFFARMMQGSAY</sequence>
<protein>
    <recommendedName>
        <fullName evidence="3">DUF3843 family protein</fullName>
    </recommendedName>
</protein>
<dbReference type="InterPro" id="IPR024214">
    <property type="entry name" value="DUF3843"/>
</dbReference>
<dbReference type="RefSeq" id="WP_007902316.1">
    <property type="nucleotide sequence ID" value="NZ_JH379459.1"/>
</dbReference>
<comment type="caution">
    <text evidence="1">The sequence shown here is derived from an EMBL/GenBank/DDBJ whole genome shotgun (WGS) entry which is preliminary data.</text>
</comment>